<protein>
    <submittedName>
        <fullName evidence="2">Uncharacterized protein</fullName>
    </submittedName>
</protein>
<organism evidence="2 3">
    <name type="scientific">Pleurodeles waltl</name>
    <name type="common">Iberian ribbed newt</name>
    <dbReference type="NCBI Taxonomy" id="8319"/>
    <lineage>
        <taxon>Eukaryota</taxon>
        <taxon>Metazoa</taxon>
        <taxon>Chordata</taxon>
        <taxon>Craniata</taxon>
        <taxon>Vertebrata</taxon>
        <taxon>Euteleostomi</taxon>
        <taxon>Amphibia</taxon>
        <taxon>Batrachia</taxon>
        <taxon>Caudata</taxon>
        <taxon>Salamandroidea</taxon>
        <taxon>Salamandridae</taxon>
        <taxon>Pleurodelinae</taxon>
        <taxon>Pleurodeles</taxon>
    </lineage>
</organism>
<accession>A0AAV7QB93</accession>
<reference evidence="2" key="1">
    <citation type="journal article" date="2022" name="bioRxiv">
        <title>Sequencing and chromosome-scale assembly of the giantPleurodeles waltlgenome.</title>
        <authorList>
            <person name="Brown T."/>
            <person name="Elewa A."/>
            <person name="Iarovenko S."/>
            <person name="Subramanian E."/>
            <person name="Araus A.J."/>
            <person name="Petzold A."/>
            <person name="Susuki M."/>
            <person name="Suzuki K.-i.T."/>
            <person name="Hayashi T."/>
            <person name="Toyoda A."/>
            <person name="Oliveira C."/>
            <person name="Osipova E."/>
            <person name="Leigh N.D."/>
            <person name="Simon A."/>
            <person name="Yun M.H."/>
        </authorList>
    </citation>
    <scope>NUCLEOTIDE SEQUENCE</scope>
    <source>
        <strain evidence="2">20211129_DDA</strain>
        <tissue evidence="2">Liver</tissue>
    </source>
</reference>
<proteinExistence type="predicted"/>
<dbReference type="Proteomes" id="UP001066276">
    <property type="component" value="Chromosome 6"/>
</dbReference>
<feature type="region of interest" description="Disordered" evidence="1">
    <location>
        <begin position="177"/>
        <end position="206"/>
    </location>
</feature>
<dbReference type="AlphaFoldDB" id="A0AAV7QB93"/>
<evidence type="ECO:0000313" key="2">
    <source>
        <dbReference type="EMBL" id="KAJ1137579.1"/>
    </source>
</evidence>
<name>A0AAV7QB93_PLEWA</name>
<comment type="caution">
    <text evidence="2">The sequence shown here is derived from an EMBL/GenBank/DDBJ whole genome shotgun (WGS) entry which is preliminary data.</text>
</comment>
<gene>
    <name evidence="2" type="ORF">NDU88_003977</name>
</gene>
<sequence>MYTGNRCYVLSRPRLRAQTLTSVRWGDIRPSVLLLGRRSALGLPPPLSGRLPVSIRVWIWTPTSVSRKVRRCGDPQSAGGPIWPPPTHAPRLFLTSTSSCLCSCRHRVLALVTVVPLVGAVPASCPPAAPRSLPSSGLPLFRLKSPFHRASFLADFSYSKPLPLPCTTGTQFAPSCGRAAHPAPLQSTPRSKSRPLPTSRPHVSRVSVSPCGYLSRLLGRRSRSSPVALVAPVISASYGVLLGSIY</sequence>
<evidence type="ECO:0000256" key="1">
    <source>
        <dbReference type="SAM" id="MobiDB-lite"/>
    </source>
</evidence>
<dbReference type="EMBL" id="JANPWB010000010">
    <property type="protein sequence ID" value="KAJ1137579.1"/>
    <property type="molecule type" value="Genomic_DNA"/>
</dbReference>
<keyword evidence="3" id="KW-1185">Reference proteome</keyword>
<evidence type="ECO:0000313" key="3">
    <source>
        <dbReference type="Proteomes" id="UP001066276"/>
    </source>
</evidence>